<dbReference type="Pfam" id="PF08361">
    <property type="entry name" value="TetR_C_2"/>
    <property type="match status" value="1"/>
</dbReference>
<organism evidence="5">
    <name type="scientific">Allium cepa</name>
    <name type="common">Onion</name>
    <dbReference type="NCBI Taxonomy" id="4679"/>
    <lineage>
        <taxon>Eukaryota</taxon>
        <taxon>Viridiplantae</taxon>
        <taxon>Streptophyta</taxon>
        <taxon>Embryophyta</taxon>
        <taxon>Tracheophyta</taxon>
        <taxon>Spermatophyta</taxon>
        <taxon>Magnoliopsida</taxon>
        <taxon>Liliopsida</taxon>
        <taxon>Asparagales</taxon>
        <taxon>Amaryllidaceae</taxon>
        <taxon>Allioideae</taxon>
        <taxon>Allieae</taxon>
        <taxon>Allium</taxon>
    </lineage>
</organism>
<name>A0A097BVV5_ALLCE</name>
<evidence type="ECO:0000256" key="3">
    <source>
        <dbReference type="ARBA" id="ARBA00023163"/>
    </source>
</evidence>
<proteinExistence type="predicted"/>
<protein>
    <submittedName>
        <fullName evidence="5">DNA-binding transcriptional repressor</fullName>
    </submittedName>
</protein>
<reference evidence="5" key="1">
    <citation type="submission" date="2014-07" db="EMBL/GenBank/DDBJ databases">
        <title>Molecular studies of IYSV on onion in Egypt.</title>
        <authorList>
            <person name="Abdelkhalek A.A."/>
            <person name="Hafez E.E."/>
        </authorList>
    </citation>
    <scope>NUCLEOTIDE SEQUENCE</scope>
</reference>
<keyword evidence="1" id="KW-0678">Repressor</keyword>
<feature type="non-terminal residue" evidence="5">
    <location>
        <position position="91"/>
    </location>
</feature>
<evidence type="ECO:0000256" key="1">
    <source>
        <dbReference type="ARBA" id="ARBA00022491"/>
    </source>
</evidence>
<evidence type="ECO:0000259" key="4">
    <source>
        <dbReference type="Pfam" id="PF08361"/>
    </source>
</evidence>
<evidence type="ECO:0000256" key="2">
    <source>
        <dbReference type="ARBA" id="ARBA00023015"/>
    </source>
</evidence>
<keyword evidence="3" id="KW-0804">Transcription</keyword>
<dbReference type="SMR" id="A0A097BVV5"/>
<sequence length="91" mass="10025">VVLLAQRNVGLEDCDRIERRLSHGIPTKNVAAGIVSRSTYYAMAGNLAGTRRNWLFAPGSFDLKQEANGTLSIMVQKFHLCPVLQRPAANE</sequence>
<dbReference type="GO" id="GO:0003677">
    <property type="term" value="F:DNA binding"/>
    <property type="evidence" value="ECO:0007669"/>
    <property type="project" value="UniProtKB-KW"/>
</dbReference>
<dbReference type="EMBL" id="KM114302">
    <property type="protein sequence ID" value="AIS72989.1"/>
    <property type="molecule type" value="Genomic_DNA"/>
</dbReference>
<dbReference type="AlphaFoldDB" id="A0A097BVV5"/>
<dbReference type="InterPro" id="IPR013572">
    <property type="entry name" value="Tscrpt_reg_MAATS_C"/>
</dbReference>
<feature type="non-terminal residue" evidence="5">
    <location>
        <position position="1"/>
    </location>
</feature>
<feature type="domain" description="Transcription regulator MAATS C-terminal" evidence="4">
    <location>
        <begin position="5"/>
        <end position="78"/>
    </location>
</feature>
<keyword evidence="2" id="KW-0805">Transcription regulation</keyword>
<keyword evidence="5" id="KW-0238">DNA-binding</keyword>
<dbReference type="Gene3D" id="1.10.357.10">
    <property type="entry name" value="Tetracycline Repressor, domain 2"/>
    <property type="match status" value="1"/>
</dbReference>
<evidence type="ECO:0000313" key="5">
    <source>
        <dbReference type="EMBL" id="AIS72989.1"/>
    </source>
</evidence>
<accession>A0A097BVV5</accession>